<dbReference type="GO" id="GO:0016787">
    <property type="term" value="F:hydrolase activity"/>
    <property type="evidence" value="ECO:0007669"/>
    <property type="project" value="UniProtKB-KW"/>
</dbReference>
<dbReference type="Gene3D" id="3.40.50.1820">
    <property type="entry name" value="alpha/beta hydrolase"/>
    <property type="match status" value="1"/>
</dbReference>
<accession>A0A934IJH2</accession>
<dbReference type="RefSeq" id="WP_198883725.1">
    <property type="nucleotide sequence ID" value="NZ_JAEKJA010000020.1"/>
</dbReference>
<dbReference type="PANTHER" id="PTHR43037">
    <property type="entry name" value="UNNAMED PRODUCT-RELATED"/>
    <property type="match status" value="1"/>
</dbReference>
<gene>
    <name evidence="4" type="ORF">JCR33_19135</name>
</gene>
<organism evidence="4 5">
    <name type="scientific">Acuticoccus mangrovi</name>
    <dbReference type="NCBI Taxonomy" id="2796142"/>
    <lineage>
        <taxon>Bacteria</taxon>
        <taxon>Pseudomonadati</taxon>
        <taxon>Pseudomonadota</taxon>
        <taxon>Alphaproteobacteria</taxon>
        <taxon>Hyphomicrobiales</taxon>
        <taxon>Amorphaceae</taxon>
        <taxon>Acuticoccus</taxon>
    </lineage>
</organism>
<dbReference type="InterPro" id="IPR050955">
    <property type="entry name" value="Plant_Biomass_Hydrol_Est"/>
</dbReference>
<comment type="caution">
    <text evidence="4">The sequence shown here is derived from an EMBL/GenBank/DDBJ whole genome shotgun (WGS) entry which is preliminary data.</text>
</comment>
<evidence type="ECO:0000313" key="4">
    <source>
        <dbReference type="EMBL" id="MBJ3777829.1"/>
    </source>
</evidence>
<protein>
    <submittedName>
        <fullName evidence="4">Prolyl oligopeptidase family serine peptidase</fullName>
    </submittedName>
</protein>
<dbReference type="SUPFAM" id="SSF53474">
    <property type="entry name" value="alpha/beta-Hydrolases"/>
    <property type="match status" value="1"/>
</dbReference>
<keyword evidence="2" id="KW-0378">Hydrolase</keyword>
<reference evidence="4" key="1">
    <citation type="submission" date="2020-12" db="EMBL/GenBank/DDBJ databases">
        <title>Bacterial taxonomy.</title>
        <authorList>
            <person name="Pan X."/>
        </authorList>
    </citation>
    <scope>NUCLEOTIDE SEQUENCE</scope>
    <source>
        <strain evidence="4">B2012</strain>
    </source>
</reference>
<feature type="signal peptide" evidence="3">
    <location>
        <begin position="1"/>
        <end position="22"/>
    </location>
</feature>
<feature type="chain" id="PRO_5037277164" evidence="3">
    <location>
        <begin position="23"/>
        <end position="267"/>
    </location>
</feature>
<dbReference type="EMBL" id="JAEKJA010000020">
    <property type="protein sequence ID" value="MBJ3777829.1"/>
    <property type="molecule type" value="Genomic_DNA"/>
</dbReference>
<sequence length="267" mass="28359">MRRWLGKMLAAALLLSPTVAMACGPTSDCVVGERAYRIAMPDRAGPIGSILYFHGYGGTAAGVMNDTALRAMAERLGVALIAPQGLDGDWQIAHAPRSGLVDDVIEVDAVDAILADAEQRFALNPQRRLAAGFSAGGMMTWTLACRRPETFSAFVAISGTFWDPLPDDCAAPPRVLMHVHGTADRVVPLAGRPIADTMQGNVADAFARFEATGGFTLPAAHLPELAGLACEGASRTDGGEMLICLHKGGHEMRPEWIEWAYTTFVAP</sequence>
<evidence type="ECO:0000256" key="3">
    <source>
        <dbReference type="SAM" id="SignalP"/>
    </source>
</evidence>
<evidence type="ECO:0000256" key="2">
    <source>
        <dbReference type="ARBA" id="ARBA00022801"/>
    </source>
</evidence>
<dbReference type="PROSITE" id="PS51257">
    <property type="entry name" value="PROKAR_LIPOPROTEIN"/>
    <property type="match status" value="1"/>
</dbReference>
<keyword evidence="5" id="KW-1185">Reference proteome</keyword>
<evidence type="ECO:0000313" key="5">
    <source>
        <dbReference type="Proteomes" id="UP000609531"/>
    </source>
</evidence>
<dbReference type="Proteomes" id="UP000609531">
    <property type="component" value="Unassembled WGS sequence"/>
</dbReference>
<dbReference type="AlphaFoldDB" id="A0A934IJH2"/>
<evidence type="ECO:0000256" key="1">
    <source>
        <dbReference type="ARBA" id="ARBA00022729"/>
    </source>
</evidence>
<proteinExistence type="predicted"/>
<dbReference type="PANTHER" id="PTHR43037:SF5">
    <property type="entry name" value="FERULOYL ESTERASE"/>
    <property type="match status" value="1"/>
</dbReference>
<dbReference type="InterPro" id="IPR029058">
    <property type="entry name" value="AB_hydrolase_fold"/>
</dbReference>
<keyword evidence="1 3" id="KW-0732">Signal</keyword>
<name>A0A934IJH2_9HYPH</name>